<evidence type="ECO:0000256" key="16">
    <source>
        <dbReference type="ARBA" id="ARBA00023239"/>
    </source>
</evidence>
<evidence type="ECO:0000256" key="4">
    <source>
        <dbReference type="ARBA" id="ARBA00004853"/>
    </source>
</evidence>
<dbReference type="Proteomes" id="UP000595564">
    <property type="component" value="Chromosome"/>
</dbReference>
<feature type="binding site" evidence="20">
    <location>
        <position position="268"/>
    </location>
    <ligand>
        <name>Zn(2+)</name>
        <dbReference type="ChEBI" id="CHEBI:29105"/>
        <note>catalytic</note>
    </ligand>
</feature>
<dbReference type="PANTHER" id="PTHR21327:SF18">
    <property type="entry name" value="3,4-DIHYDROXY-2-BUTANONE 4-PHOSPHATE SYNTHASE"/>
    <property type="match status" value="1"/>
</dbReference>
<gene>
    <name evidence="20 22" type="primary">ribBA</name>
    <name evidence="22" type="ORF">TTHT_0836</name>
</gene>
<feature type="active site" description="Proton acceptor; for GTP cyclohydrolase activity" evidence="20">
    <location>
        <position position="326"/>
    </location>
</feature>
<dbReference type="NCBIfam" id="NF001591">
    <property type="entry name" value="PRK00393.1"/>
    <property type="match status" value="1"/>
</dbReference>
<dbReference type="GO" id="GO:0000287">
    <property type="term" value="F:magnesium ion binding"/>
    <property type="evidence" value="ECO:0007669"/>
    <property type="project" value="UniProtKB-UniRule"/>
</dbReference>
<feature type="binding site" evidence="20">
    <location>
        <begin position="250"/>
        <end position="254"/>
    </location>
    <ligand>
        <name>GTP</name>
        <dbReference type="ChEBI" id="CHEBI:37565"/>
    </ligand>
</feature>
<feature type="binding site" evidence="20">
    <location>
        <begin position="26"/>
        <end position="27"/>
    </location>
    <ligand>
        <name>D-ribulose 5-phosphate</name>
        <dbReference type="ChEBI" id="CHEBI:58121"/>
    </ligand>
</feature>
<evidence type="ECO:0000256" key="11">
    <source>
        <dbReference type="ARBA" id="ARBA00022801"/>
    </source>
</evidence>
<dbReference type="GO" id="GO:0030145">
    <property type="term" value="F:manganese ion binding"/>
    <property type="evidence" value="ECO:0007669"/>
    <property type="project" value="UniProtKB-UniRule"/>
</dbReference>
<protein>
    <recommendedName>
        <fullName evidence="20">Riboflavin biosynthesis protein RibBA</fullName>
    </recommendedName>
    <domain>
        <recommendedName>
            <fullName evidence="20">3,4-dihydroxy-2-butanone 4-phosphate synthase</fullName>
            <shortName evidence="20">DHBP synthase</shortName>
            <ecNumber evidence="20">4.1.99.12</ecNumber>
        </recommendedName>
    </domain>
    <domain>
        <recommendedName>
            <fullName evidence="20">GTP cyclohydrolase-2</fullName>
            <ecNumber evidence="20">3.5.4.25</ecNumber>
        </recommendedName>
        <alternativeName>
            <fullName evidence="20">GTP cyclohydrolase II</fullName>
        </alternativeName>
    </domain>
</protein>
<dbReference type="GO" id="GO:0008686">
    <property type="term" value="F:3,4-dihydroxy-2-butanone-4-phosphate synthase activity"/>
    <property type="evidence" value="ECO:0007669"/>
    <property type="project" value="UniProtKB-UniRule"/>
</dbReference>
<comment type="cofactor">
    <cofactor evidence="20">
        <name>Zn(2+)</name>
        <dbReference type="ChEBI" id="CHEBI:29105"/>
    </cofactor>
    <text evidence="20">Binds 1 zinc ion per subunit.</text>
</comment>
<evidence type="ECO:0000313" key="22">
    <source>
        <dbReference type="EMBL" id="BBB32398.1"/>
    </source>
</evidence>
<dbReference type="NCBIfam" id="TIGR00505">
    <property type="entry name" value="ribA"/>
    <property type="match status" value="1"/>
</dbReference>
<dbReference type="SUPFAM" id="SSF142695">
    <property type="entry name" value="RibA-like"/>
    <property type="match status" value="1"/>
</dbReference>
<evidence type="ECO:0000256" key="15">
    <source>
        <dbReference type="ARBA" id="ARBA00023211"/>
    </source>
</evidence>
<comment type="function">
    <text evidence="18 20">Catalyzes the conversion of GTP to 2,5-diamino-6-ribosylamino-4(3H)-pyrimidinone 5'-phosphate (DARP), formate and pyrophosphate.</text>
</comment>
<dbReference type="UniPathway" id="UPA00275">
    <property type="reaction ID" value="UER00399"/>
</dbReference>
<feature type="domain" description="GTP cyclohydrolase II" evidence="21">
    <location>
        <begin position="207"/>
        <end position="370"/>
    </location>
</feature>
<dbReference type="GO" id="GO:0003935">
    <property type="term" value="F:GTP cyclohydrolase II activity"/>
    <property type="evidence" value="ECO:0007669"/>
    <property type="project" value="UniProtKB-UniRule"/>
</dbReference>
<dbReference type="RefSeq" id="WP_201328745.1">
    <property type="nucleotide sequence ID" value="NZ_AP017470.1"/>
</dbReference>
<evidence type="ECO:0000256" key="10">
    <source>
        <dbReference type="ARBA" id="ARBA00022741"/>
    </source>
</evidence>
<comment type="cofactor">
    <cofactor evidence="20">
        <name>Mg(2+)</name>
        <dbReference type="ChEBI" id="CHEBI:18420"/>
    </cofactor>
    <cofactor evidence="20">
        <name>Mn(2+)</name>
        <dbReference type="ChEBI" id="CHEBI:29035"/>
    </cofactor>
    <text evidence="20">Binds 2 divalent metal cations per subunit. Magnesium or manganese.</text>
</comment>
<dbReference type="SUPFAM" id="SSF55821">
    <property type="entry name" value="YrdC/RibB"/>
    <property type="match status" value="1"/>
</dbReference>
<dbReference type="GO" id="GO:0005829">
    <property type="term" value="C:cytosol"/>
    <property type="evidence" value="ECO:0007669"/>
    <property type="project" value="TreeGrafter"/>
</dbReference>
<feature type="region of interest" description="GTP cyclohydrolase II" evidence="20">
    <location>
        <begin position="201"/>
        <end position="397"/>
    </location>
</feature>
<dbReference type="HAMAP" id="MF_00180">
    <property type="entry name" value="RibB"/>
    <property type="match status" value="1"/>
</dbReference>
<evidence type="ECO:0000256" key="18">
    <source>
        <dbReference type="ARBA" id="ARBA00043932"/>
    </source>
</evidence>
<name>A0A7R6PZ84_9BACT</name>
<dbReference type="PIRSF" id="PIRSF001259">
    <property type="entry name" value="RibA"/>
    <property type="match status" value="1"/>
</dbReference>
<keyword evidence="12 20" id="KW-0862">Zinc</keyword>
<comment type="similarity">
    <text evidence="7 20">In the C-terminal section; belongs to the GTP cyclohydrolase II family.</text>
</comment>
<dbReference type="InterPro" id="IPR017945">
    <property type="entry name" value="DHBP_synth_RibB-like_a/b_dom"/>
</dbReference>
<feature type="binding site" evidence="20">
    <location>
        <position position="163"/>
    </location>
    <ligand>
        <name>D-ribulose 5-phosphate</name>
        <dbReference type="ChEBI" id="CHEBI:58121"/>
    </ligand>
</feature>
<dbReference type="NCBIfam" id="NF006803">
    <property type="entry name" value="PRK09311.1"/>
    <property type="match status" value="1"/>
</dbReference>
<dbReference type="EC" id="4.1.99.12" evidence="20"/>
<dbReference type="NCBIfam" id="TIGR00506">
    <property type="entry name" value="ribB"/>
    <property type="match status" value="1"/>
</dbReference>
<comment type="catalytic activity">
    <reaction evidence="1 20">
        <text>D-ribulose 5-phosphate = (2S)-2-hydroxy-3-oxobutyl phosphate + formate + H(+)</text>
        <dbReference type="Rhea" id="RHEA:18457"/>
        <dbReference type="ChEBI" id="CHEBI:15378"/>
        <dbReference type="ChEBI" id="CHEBI:15740"/>
        <dbReference type="ChEBI" id="CHEBI:58121"/>
        <dbReference type="ChEBI" id="CHEBI:58830"/>
        <dbReference type="EC" id="4.1.99.12"/>
    </reaction>
</comment>
<comment type="similarity">
    <text evidence="6 20">In the N-terminal section; belongs to the DHBP synthase family.</text>
</comment>
<evidence type="ECO:0000256" key="9">
    <source>
        <dbReference type="ARBA" id="ARBA00022723"/>
    </source>
</evidence>
<feature type="binding site" evidence="20">
    <location>
        <begin position="139"/>
        <end position="143"/>
    </location>
    <ligand>
        <name>D-ribulose 5-phosphate</name>
        <dbReference type="ChEBI" id="CHEBI:58121"/>
    </ligand>
</feature>
<accession>A0A7R6PZ84</accession>
<evidence type="ECO:0000256" key="5">
    <source>
        <dbReference type="ARBA" id="ARBA00004904"/>
    </source>
</evidence>
<comment type="cofactor">
    <cofactor evidence="2">
        <name>Mn(2+)</name>
        <dbReference type="ChEBI" id="CHEBI:29035"/>
    </cofactor>
</comment>
<keyword evidence="13 20" id="KW-0460">Magnesium</keyword>
<dbReference type="GO" id="GO:0005525">
    <property type="term" value="F:GTP binding"/>
    <property type="evidence" value="ECO:0007669"/>
    <property type="project" value="UniProtKB-KW"/>
</dbReference>
<feature type="binding site" evidence="20">
    <location>
        <position position="349"/>
    </location>
    <ligand>
        <name>GTP</name>
        <dbReference type="ChEBI" id="CHEBI:37565"/>
    </ligand>
</feature>
<dbReference type="Pfam" id="PF00925">
    <property type="entry name" value="GTP_cyclohydro2"/>
    <property type="match status" value="1"/>
</dbReference>
<dbReference type="CDD" id="cd00641">
    <property type="entry name" value="GTP_cyclohydro2"/>
    <property type="match status" value="1"/>
</dbReference>
<dbReference type="GO" id="GO:0008270">
    <property type="term" value="F:zinc ion binding"/>
    <property type="evidence" value="ECO:0007669"/>
    <property type="project" value="UniProtKB-UniRule"/>
</dbReference>
<evidence type="ECO:0000256" key="13">
    <source>
        <dbReference type="ARBA" id="ARBA00022842"/>
    </source>
</evidence>
<feature type="site" description="Essential for DHBP synthase activity" evidence="20">
    <location>
        <position position="163"/>
    </location>
</feature>
<dbReference type="EMBL" id="AP017470">
    <property type="protein sequence ID" value="BBB32398.1"/>
    <property type="molecule type" value="Genomic_DNA"/>
</dbReference>
<keyword evidence="15 20" id="KW-0464">Manganese</keyword>
<dbReference type="PANTHER" id="PTHR21327">
    <property type="entry name" value="GTP CYCLOHYDROLASE II-RELATED"/>
    <property type="match status" value="1"/>
</dbReference>
<evidence type="ECO:0000256" key="8">
    <source>
        <dbReference type="ARBA" id="ARBA00022619"/>
    </source>
</evidence>
<organism evidence="22 23">
    <name type="scientific">Thermotomaculum hydrothermale</name>
    <dbReference type="NCBI Taxonomy" id="981385"/>
    <lineage>
        <taxon>Bacteria</taxon>
        <taxon>Pseudomonadati</taxon>
        <taxon>Acidobacteriota</taxon>
        <taxon>Holophagae</taxon>
        <taxon>Thermotomaculales</taxon>
        <taxon>Thermotomaculaceae</taxon>
        <taxon>Thermotomaculum</taxon>
    </lineage>
</organism>
<evidence type="ECO:0000256" key="20">
    <source>
        <dbReference type="HAMAP-Rule" id="MF_01283"/>
    </source>
</evidence>
<feature type="site" description="Essential for DHBP synthase activity" evidence="20">
    <location>
        <position position="125"/>
    </location>
</feature>
<evidence type="ECO:0000259" key="21">
    <source>
        <dbReference type="Pfam" id="PF00925"/>
    </source>
</evidence>
<dbReference type="AlphaFoldDB" id="A0A7R6PZ84"/>
<feature type="binding site" evidence="20">
    <location>
        <begin position="292"/>
        <end position="294"/>
    </location>
    <ligand>
        <name>GTP</name>
        <dbReference type="ChEBI" id="CHEBI:37565"/>
    </ligand>
</feature>
<feature type="binding site" evidence="20">
    <location>
        <position position="27"/>
    </location>
    <ligand>
        <name>Mg(2+)</name>
        <dbReference type="ChEBI" id="CHEBI:18420"/>
        <label>2</label>
    </ligand>
</feature>
<feature type="binding site" evidence="20">
    <location>
        <position position="314"/>
    </location>
    <ligand>
        <name>GTP</name>
        <dbReference type="ChEBI" id="CHEBI:37565"/>
    </ligand>
</feature>
<dbReference type="InterPro" id="IPR000422">
    <property type="entry name" value="DHBP_synthase_RibB"/>
</dbReference>
<comment type="function">
    <text evidence="3 20">Catalyzes the conversion of D-ribulose 5-phosphate to formate and 3,4-dihydroxy-2-butanone 4-phosphate.</text>
</comment>
<feature type="region of interest" description="DHBP synthase" evidence="20">
    <location>
        <begin position="1"/>
        <end position="200"/>
    </location>
</feature>
<feature type="binding site" evidence="20">
    <location>
        <position position="271"/>
    </location>
    <ligand>
        <name>GTP</name>
        <dbReference type="ChEBI" id="CHEBI:37565"/>
    </ligand>
</feature>
<dbReference type="KEGG" id="thyd:TTHT_0836"/>
<proteinExistence type="inferred from homology"/>
<evidence type="ECO:0000256" key="6">
    <source>
        <dbReference type="ARBA" id="ARBA00005520"/>
    </source>
</evidence>
<dbReference type="Gene3D" id="3.40.50.10990">
    <property type="entry name" value="GTP cyclohydrolase II"/>
    <property type="match status" value="1"/>
</dbReference>
<dbReference type="HAMAP" id="MF_00179">
    <property type="entry name" value="RibA"/>
    <property type="match status" value="1"/>
</dbReference>
<evidence type="ECO:0000313" key="23">
    <source>
        <dbReference type="Proteomes" id="UP000595564"/>
    </source>
</evidence>
<keyword evidence="16 20" id="KW-0456">Lyase</keyword>
<feature type="binding site" evidence="20">
    <location>
        <position position="31"/>
    </location>
    <ligand>
        <name>D-ribulose 5-phosphate</name>
        <dbReference type="ChEBI" id="CHEBI:58121"/>
    </ligand>
</feature>
<dbReference type="GO" id="GO:0009231">
    <property type="term" value="P:riboflavin biosynthetic process"/>
    <property type="evidence" value="ECO:0007669"/>
    <property type="project" value="UniProtKB-UniRule"/>
</dbReference>
<keyword evidence="9 20" id="KW-0479">Metal-binding</keyword>
<keyword evidence="14 20" id="KW-0342">GTP-binding</keyword>
<feature type="binding site" evidence="20">
    <location>
        <position position="266"/>
    </location>
    <ligand>
        <name>Zn(2+)</name>
        <dbReference type="ChEBI" id="CHEBI:29105"/>
        <note>catalytic</note>
    </ligand>
</feature>
<keyword evidence="10 20" id="KW-0547">Nucleotide-binding</keyword>
<dbReference type="InterPro" id="IPR000926">
    <property type="entry name" value="RibA"/>
</dbReference>
<evidence type="ECO:0000256" key="7">
    <source>
        <dbReference type="ARBA" id="ARBA00008976"/>
    </source>
</evidence>
<dbReference type="InterPro" id="IPR036144">
    <property type="entry name" value="RibA-like_sf"/>
</dbReference>
<sequence>MRISIEEAIERFKRGEFLIVVDDEDRENEGDFIIASEKISPEAINFMAKEGRGLICVAITQEIADRLDLKPMAQKNTARHSTAFTESVDALEGTTTGISAQDRAITVKVLIDENSKPEDLARPGHIFPLIAKKGGVLKRAGHTEASVDLARLAGLKPSGVLCEIMNDDGTMARMPELEKISEKFNIPIITIADLIEYRRRFEKLVHRVAEVDFPNKYGHFKLIYYDCDIDPKDYLAIVKEFDPEKPVLVRMHSECKTGDALGSLRCDCGDQLAEALRMIEKEGGVVVYLPHEGRGIGLRNKILAYKLQDEGHDTVEANCKLGFKPDLRDYGIGAQILKDLGIKKIRLMTNNPTKVIALNGYDLEIVERVPIEIKPNPANYKYLKTKKEKMGHKLSID</sequence>
<evidence type="ECO:0000256" key="17">
    <source>
        <dbReference type="ARBA" id="ARBA00023268"/>
    </source>
</evidence>
<dbReference type="InterPro" id="IPR016299">
    <property type="entry name" value="Riboflavin_synth_RibBA"/>
</dbReference>
<dbReference type="FunFam" id="3.40.50.10990:FF:000001">
    <property type="entry name" value="Riboflavin biosynthesis protein RibBA"/>
    <property type="match status" value="1"/>
</dbReference>
<comment type="catalytic activity">
    <reaction evidence="19 20">
        <text>GTP + 4 H2O = 2,5-diamino-6-hydroxy-4-(5-phosphoribosylamino)-pyrimidine + formate + 2 phosphate + 3 H(+)</text>
        <dbReference type="Rhea" id="RHEA:23704"/>
        <dbReference type="ChEBI" id="CHEBI:15377"/>
        <dbReference type="ChEBI" id="CHEBI:15378"/>
        <dbReference type="ChEBI" id="CHEBI:15740"/>
        <dbReference type="ChEBI" id="CHEBI:37565"/>
        <dbReference type="ChEBI" id="CHEBI:43474"/>
        <dbReference type="ChEBI" id="CHEBI:58614"/>
        <dbReference type="EC" id="3.5.4.25"/>
    </reaction>
</comment>
<feature type="binding site" evidence="20">
    <location>
        <position position="354"/>
    </location>
    <ligand>
        <name>GTP</name>
        <dbReference type="ChEBI" id="CHEBI:37565"/>
    </ligand>
</feature>
<keyword evidence="17 20" id="KW-0511">Multifunctional enzyme</keyword>
<keyword evidence="8 20" id="KW-0686">Riboflavin biosynthesis</keyword>
<evidence type="ECO:0000256" key="3">
    <source>
        <dbReference type="ARBA" id="ARBA00002284"/>
    </source>
</evidence>
<dbReference type="EC" id="3.5.4.25" evidence="20"/>
<dbReference type="InterPro" id="IPR032677">
    <property type="entry name" value="GTP_cyclohydro_II"/>
</dbReference>
<keyword evidence="11 20" id="KW-0378">Hydrolase</keyword>
<evidence type="ECO:0000256" key="14">
    <source>
        <dbReference type="ARBA" id="ARBA00023134"/>
    </source>
</evidence>
<dbReference type="Gene3D" id="3.90.870.10">
    <property type="entry name" value="DHBP synthase"/>
    <property type="match status" value="1"/>
</dbReference>
<evidence type="ECO:0000256" key="12">
    <source>
        <dbReference type="ARBA" id="ARBA00022833"/>
    </source>
</evidence>
<dbReference type="Pfam" id="PF00926">
    <property type="entry name" value="DHBP_synthase"/>
    <property type="match status" value="1"/>
</dbReference>
<feature type="active site" description="Nucleophile; for GTP cyclohydrolase activity" evidence="20">
    <location>
        <position position="328"/>
    </location>
</feature>
<evidence type="ECO:0000256" key="1">
    <source>
        <dbReference type="ARBA" id="ARBA00000141"/>
    </source>
</evidence>
<feature type="binding site" evidence="20">
    <location>
        <position position="255"/>
    </location>
    <ligand>
        <name>Zn(2+)</name>
        <dbReference type="ChEBI" id="CHEBI:29105"/>
        <note>catalytic</note>
    </ligand>
</feature>
<dbReference type="HAMAP" id="MF_01283">
    <property type="entry name" value="RibBA"/>
    <property type="match status" value="1"/>
</dbReference>
<keyword evidence="23" id="KW-1185">Reference proteome</keyword>
<feature type="binding site" evidence="20">
    <location>
        <position position="142"/>
    </location>
    <ligand>
        <name>Mg(2+)</name>
        <dbReference type="ChEBI" id="CHEBI:18420"/>
        <label>2</label>
    </ligand>
</feature>
<comment type="pathway">
    <text evidence="4 20">Cofactor biosynthesis; riboflavin biosynthesis; 5-amino-6-(D-ribitylamino)uracil from GTP: step 1/4.</text>
</comment>
<feature type="binding site" evidence="20">
    <location>
        <position position="27"/>
    </location>
    <ligand>
        <name>Mg(2+)</name>
        <dbReference type="ChEBI" id="CHEBI:18420"/>
        <label>1</label>
    </ligand>
</feature>
<comment type="pathway">
    <text evidence="5 20">Cofactor biosynthesis; riboflavin biosynthesis; 2-hydroxy-3-oxobutyl phosphate from D-ribulose 5-phosphate: step 1/1.</text>
</comment>
<evidence type="ECO:0000256" key="2">
    <source>
        <dbReference type="ARBA" id="ARBA00001936"/>
    </source>
</evidence>
<dbReference type="FunFam" id="3.90.870.10:FF:000001">
    <property type="entry name" value="Riboflavin biosynthesis protein RibBA"/>
    <property type="match status" value="1"/>
</dbReference>
<evidence type="ECO:0000256" key="19">
    <source>
        <dbReference type="ARBA" id="ARBA00049295"/>
    </source>
</evidence>
<reference evidence="22 23" key="1">
    <citation type="journal article" date="2012" name="Extremophiles">
        <title>Thermotomaculum hydrothermale gen. nov., sp. nov., a novel heterotrophic thermophile within the phylum Acidobacteria from a deep-sea hydrothermal vent chimney in the Southern Okinawa Trough.</title>
        <authorList>
            <person name="Izumi H."/>
            <person name="Nunoura T."/>
            <person name="Miyazaki M."/>
            <person name="Mino S."/>
            <person name="Toki T."/>
            <person name="Takai K."/>
            <person name="Sako Y."/>
            <person name="Sawabe T."/>
            <person name="Nakagawa S."/>
        </authorList>
    </citation>
    <scope>NUCLEOTIDE SEQUENCE [LARGE SCALE GENOMIC DNA]</scope>
    <source>
        <strain evidence="22 23">AC55</strain>
    </source>
</reference>